<organism evidence="1 2">
    <name type="scientific">Campylobacter majalis</name>
    <dbReference type="NCBI Taxonomy" id="2790656"/>
    <lineage>
        <taxon>Bacteria</taxon>
        <taxon>Pseudomonadati</taxon>
        <taxon>Campylobacterota</taxon>
        <taxon>Epsilonproteobacteria</taxon>
        <taxon>Campylobacterales</taxon>
        <taxon>Campylobacteraceae</taxon>
        <taxon>Campylobacter</taxon>
    </lineage>
</organism>
<dbReference type="PANTHER" id="PTHR35861:SF1">
    <property type="entry name" value="PHAGE TAIL SHEATH PROTEIN"/>
    <property type="match status" value="1"/>
</dbReference>
<dbReference type="PANTHER" id="PTHR35861">
    <property type="match status" value="1"/>
</dbReference>
<reference evidence="1 2" key="1">
    <citation type="submission" date="2020-11" db="EMBL/GenBank/DDBJ databases">
        <authorList>
            <person name="Peeters C."/>
        </authorList>
    </citation>
    <scope>NUCLEOTIDE SEQUENCE [LARGE SCALE GENOMIC DNA]</scope>
    <source>
        <strain evidence="1 2">LMG 7974</strain>
    </source>
</reference>
<gene>
    <name evidence="1" type="ORF">LMG7974_01670</name>
</gene>
<proteinExistence type="predicted"/>
<evidence type="ECO:0000313" key="2">
    <source>
        <dbReference type="Proteomes" id="UP000789803"/>
    </source>
</evidence>
<evidence type="ECO:0000313" key="1">
    <source>
        <dbReference type="EMBL" id="CAD7289593.1"/>
    </source>
</evidence>
<protein>
    <recommendedName>
        <fullName evidence="3">Phage tail protein</fullName>
    </recommendedName>
</protein>
<sequence>MSAKYGVNIELYNGSNNPYKINNERPIAIIGDDDKLAQGLHLYNDILEALKQVGKGSIKDTLEDLKATGLHSQIVLSVFKKQEDQDDESDENETQNNKFCTNAIDELKKCEATLGVKPKFFLAVGYNDNGVHEKLKQIAAYLRGVYAIELNEQSESQINLKLQTYSTKTAIITYQKVIRVDKAVRPASAFIIALYAKTMSETEYGFSQSFSNRVIDGIIGIQDKVELIQGEDCEADRLRDKGVTLIIANDGLRAWGGETCNDDLFSSIHTYVIFYTAIDTIFKAQARAIDKRMRDVLKNVVDSLEAFYLRLQNNNVVVGFEITIPKELNSNETISEGIVYIRHNVQEMPLIKRIVNRIYRVTDYSQKLIQEL</sequence>
<dbReference type="EMBL" id="CAJHOF010000018">
    <property type="protein sequence ID" value="CAD7289593.1"/>
    <property type="molecule type" value="Genomic_DNA"/>
</dbReference>
<keyword evidence="2" id="KW-1185">Reference proteome</keyword>
<evidence type="ECO:0008006" key="3">
    <source>
        <dbReference type="Google" id="ProtNLM"/>
    </source>
</evidence>
<dbReference type="InterPro" id="IPR052042">
    <property type="entry name" value="Tail_sheath_structural"/>
</dbReference>
<dbReference type="RefSeq" id="WP_229933445.1">
    <property type="nucleotide sequence ID" value="NZ_CAJHOF010000018.1"/>
</dbReference>
<comment type="caution">
    <text evidence="1">The sequence shown here is derived from an EMBL/GenBank/DDBJ whole genome shotgun (WGS) entry which is preliminary data.</text>
</comment>
<name>A0ABM8Q9C8_9BACT</name>
<dbReference type="Proteomes" id="UP000789803">
    <property type="component" value="Unassembled WGS sequence"/>
</dbReference>
<accession>A0ABM8Q9C8</accession>